<dbReference type="InterPro" id="IPR033132">
    <property type="entry name" value="GH_1_N_CS"/>
</dbReference>
<dbReference type="SUPFAM" id="SSF51445">
    <property type="entry name" value="(Trans)glycosidases"/>
    <property type="match status" value="1"/>
</dbReference>
<feature type="active site" description="Proton donor" evidence="9">
    <location>
        <position position="167"/>
    </location>
</feature>
<dbReference type="AlphaFoldDB" id="A0A849H656"/>
<name>A0A849H656_9MICO</name>
<dbReference type="Pfam" id="PF00232">
    <property type="entry name" value="Glyco_hydro_1"/>
    <property type="match status" value="1"/>
</dbReference>
<keyword evidence="6" id="KW-0119">Carbohydrate metabolism</keyword>
<evidence type="ECO:0000256" key="9">
    <source>
        <dbReference type="PIRSR" id="PIRSR617736-1"/>
    </source>
</evidence>
<evidence type="ECO:0000256" key="3">
    <source>
        <dbReference type="ARBA" id="ARBA00012744"/>
    </source>
</evidence>
<evidence type="ECO:0000256" key="1">
    <source>
        <dbReference type="ARBA" id="ARBA00000448"/>
    </source>
</evidence>
<dbReference type="Gene3D" id="3.20.20.80">
    <property type="entry name" value="Glycosidases"/>
    <property type="match status" value="1"/>
</dbReference>
<organism evidence="12 13">
    <name type="scientific">Knoellia koreensis</name>
    <dbReference type="NCBI Taxonomy" id="2730921"/>
    <lineage>
        <taxon>Bacteria</taxon>
        <taxon>Bacillati</taxon>
        <taxon>Actinomycetota</taxon>
        <taxon>Actinomycetes</taxon>
        <taxon>Micrococcales</taxon>
        <taxon>Intrasporangiaceae</taxon>
        <taxon>Knoellia</taxon>
    </lineage>
</organism>
<dbReference type="EC" id="3.2.1.21" evidence="3 11"/>
<evidence type="ECO:0000256" key="8">
    <source>
        <dbReference type="ARBA" id="ARBA00023326"/>
    </source>
</evidence>
<evidence type="ECO:0000256" key="6">
    <source>
        <dbReference type="ARBA" id="ARBA00023277"/>
    </source>
</evidence>
<keyword evidence="4 11" id="KW-0378">Hydrolase</keyword>
<feature type="binding site" evidence="10">
    <location>
        <begin position="417"/>
        <end position="418"/>
    </location>
    <ligand>
        <name>substrate</name>
    </ligand>
</feature>
<evidence type="ECO:0000256" key="10">
    <source>
        <dbReference type="PIRSR" id="PIRSR617736-2"/>
    </source>
</evidence>
<comment type="similarity">
    <text evidence="2 11">Belongs to the glycosyl hydrolase 1 family.</text>
</comment>
<keyword evidence="7 11" id="KW-0326">Glycosidase</keyword>
<dbReference type="FunFam" id="3.20.20.80:FF:000004">
    <property type="entry name" value="Beta-glucosidase 6-phospho-beta-glucosidase"/>
    <property type="match status" value="1"/>
</dbReference>
<comment type="catalytic activity">
    <reaction evidence="1 11">
        <text>Hydrolysis of terminal, non-reducing beta-D-glucosyl residues with release of beta-D-glucose.</text>
        <dbReference type="EC" id="3.2.1.21"/>
    </reaction>
</comment>
<dbReference type="GO" id="GO:0008422">
    <property type="term" value="F:beta-glucosidase activity"/>
    <property type="evidence" value="ECO:0007669"/>
    <property type="project" value="UniProtKB-EC"/>
</dbReference>
<dbReference type="Proteomes" id="UP000588586">
    <property type="component" value="Unassembled WGS sequence"/>
</dbReference>
<evidence type="ECO:0000256" key="5">
    <source>
        <dbReference type="ARBA" id="ARBA00023001"/>
    </source>
</evidence>
<dbReference type="PANTHER" id="PTHR10353:SF36">
    <property type="entry name" value="LP05116P"/>
    <property type="match status" value="1"/>
</dbReference>
<evidence type="ECO:0000256" key="7">
    <source>
        <dbReference type="ARBA" id="ARBA00023295"/>
    </source>
</evidence>
<dbReference type="PANTHER" id="PTHR10353">
    <property type="entry name" value="GLYCOSYL HYDROLASE"/>
    <property type="match status" value="1"/>
</dbReference>
<dbReference type="InterPro" id="IPR017736">
    <property type="entry name" value="Glyco_hydro_1_beta-glucosidase"/>
</dbReference>
<feature type="binding site" evidence="10">
    <location>
        <position position="122"/>
    </location>
    <ligand>
        <name>substrate</name>
    </ligand>
</feature>
<comment type="caution">
    <text evidence="12">The sequence shown here is derived from an EMBL/GenBank/DDBJ whole genome shotgun (WGS) entry which is preliminary data.</text>
</comment>
<feature type="binding site" evidence="10">
    <location>
        <position position="291"/>
    </location>
    <ligand>
        <name>substrate</name>
    </ligand>
</feature>
<feature type="binding site" evidence="10">
    <location>
        <position position="410"/>
    </location>
    <ligand>
        <name>substrate</name>
    </ligand>
</feature>
<keyword evidence="5" id="KW-0136">Cellulose degradation</keyword>
<dbReference type="GO" id="GO:0005829">
    <property type="term" value="C:cytosol"/>
    <property type="evidence" value="ECO:0007669"/>
    <property type="project" value="TreeGrafter"/>
</dbReference>
<evidence type="ECO:0000256" key="2">
    <source>
        <dbReference type="ARBA" id="ARBA00010838"/>
    </source>
</evidence>
<sequence>MTDFPSLPTDFVFGASSASYQIEGAVDEDGRGRSVWDTFCDVPGKVANGDTGAVACDHYHRYAQDVGLLRDLGVDSYRFSIAWPRILPAGTGEVNQAGLDFYDRLVDELLAAGIAPAATLFHWDTPQALEDAGGWTGRDIAEHFAAYASVVGERLGDRVARWMTLNEPNVVTMLGYALDVHAPGRGLGYEALPVAHHLLLGHGLAVQALRSAGAHEIGIASNHAPVWPASDSDADREAAQVYDNLWNWTFADPVLLGRYPVEGMEQGFPTYRDGDLETIHQPLDWFGVNYYNPASIGAPGAGSATEELGGVEVPAGLPFENRPLAGYERTDFNWPIVPEALAELVRTLRGRYAAALPPVYVTESGCSYHDADPVDGRVADPKRIAYHDAHLRALAGEIADGADVRGYFAWSATDNFEWAEGYKERFGLVHVDYETLVRTPKDSYHWYRDLIAHTRARG</sequence>
<feature type="binding site" evidence="10">
    <location>
        <position position="166"/>
    </location>
    <ligand>
        <name>substrate</name>
    </ligand>
</feature>
<accession>A0A849H656</accession>
<evidence type="ECO:0000313" key="12">
    <source>
        <dbReference type="EMBL" id="NNM45290.1"/>
    </source>
</evidence>
<evidence type="ECO:0000256" key="11">
    <source>
        <dbReference type="RuleBase" id="RU361175"/>
    </source>
</evidence>
<evidence type="ECO:0000313" key="13">
    <source>
        <dbReference type="Proteomes" id="UP000588586"/>
    </source>
</evidence>
<protein>
    <recommendedName>
        <fullName evidence="3 11">Beta-glucosidase</fullName>
        <ecNumber evidence="3 11">3.2.1.21</ecNumber>
    </recommendedName>
</protein>
<dbReference type="PROSITE" id="PS00653">
    <property type="entry name" value="GLYCOSYL_HYDROL_F1_2"/>
    <property type="match status" value="1"/>
</dbReference>
<reference evidence="12 13" key="1">
    <citation type="submission" date="2020-04" db="EMBL/GenBank/DDBJ databases">
        <title>Knoellia sp. isolate from air conditioner.</title>
        <authorList>
            <person name="Chea S."/>
            <person name="Kim D.-U."/>
        </authorList>
    </citation>
    <scope>NUCLEOTIDE SEQUENCE [LARGE SCALE GENOMIC DNA]</scope>
    <source>
        <strain evidence="12 13">DB2414S</strain>
    </source>
</reference>
<feature type="active site" description="Nucleophile" evidence="9">
    <location>
        <position position="363"/>
    </location>
</feature>
<keyword evidence="8" id="KW-0624">Polysaccharide degradation</keyword>
<dbReference type="InterPro" id="IPR017853">
    <property type="entry name" value="GH"/>
</dbReference>
<dbReference type="GO" id="GO:0030245">
    <property type="term" value="P:cellulose catabolic process"/>
    <property type="evidence" value="ECO:0007669"/>
    <property type="project" value="UniProtKB-KW"/>
</dbReference>
<keyword evidence="13" id="KW-1185">Reference proteome</keyword>
<dbReference type="RefSeq" id="WP_171242328.1">
    <property type="nucleotide sequence ID" value="NZ_JABEPQ010000001.1"/>
</dbReference>
<dbReference type="EMBL" id="JABEPQ010000001">
    <property type="protein sequence ID" value="NNM45290.1"/>
    <property type="molecule type" value="Genomic_DNA"/>
</dbReference>
<dbReference type="NCBIfam" id="TIGR03356">
    <property type="entry name" value="BGL"/>
    <property type="match status" value="1"/>
</dbReference>
<gene>
    <name evidence="12" type="ORF">HJG52_04635</name>
</gene>
<dbReference type="PRINTS" id="PR00131">
    <property type="entry name" value="GLHYDRLASE1"/>
</dbReference>
<dbReference type="InterPro" id="IPR001360">
    <property type="entry name" value="Glyco_hydro_1"/>
</dbReference>
<evidence type="ECO:0000256" key="4">
    <source>
        <dbReference type="ARBA" id="ARBA00022801"/>
    </source>
</evidence>
<proteinExistence type="inferred from homology"/>
<feature type="binding site" evidence="10">
    <location>
        <position position="21"/>
    </location>
    <ligand>
        <name>substrate</name>
    </ligand>
</feature>